<feature type="region of interest" description="Disordered" evidence="2">
    <location>
        <begin position="101"/>
        <end position="121"/>
    </location>
</feature>
<evidence type="ECO:0000313" key="4">
    <source>
        <dbReference type="EMBL" id="PRY47168.1"/>
    </source>
</evidence>
<keyword evidence="1 4" id="KW-0238">DNA-binding</keyword>
<organism evidence="4 5">
    <name type="scientific">Spirosoma oryzae</name>
    <dbReference type="NCBI Taxonomy" id="1469603"/>
    <lineage>
        <taxon>Bacteria</taxon>
        <taxon>Pseudomonadati</taxon>
        <taxon>Bacteroidota</taxon>
        <taxon>Cytophagia</taxon>
        <taxon>Cytophagales</taxon>
        <taxon>Cytophagaceae</taxon>
        <taxon>Spirosoma</taxon>
    </lineage>
</organism>
<dbReference type="Pfam" id="PF13411">
    <property type="entry name" value="MerR_1"/>
    <property type="match status" value="1"/>
</dbReference>
<dbReference type="InterPro" id="IPR009061">
    <property type="entry name" value="DNA-bd_dom_put_sf"/>
</dbReference>
<dbReference type="RefSeq" id="WP_106135919.1">
    <property type="nucleotide sequence ID" value="NZ_PVTE01000001.1"/>
</dbReference>
<dbReference type="SMART" id="SM00422">
    <property type="entry name" value="HTH_MERR"/>
    <property type="match status" value="1"/>
</dbReference>
<dbReference type="InterPro" id="IPR000551">
    <property type="entry name" value="MerR-type_HTH_dom"/>
</dbReference>
<dbReference type="Gene3D" id="1.10.1660.10">
    <property type="match status" value="1"/>
</dbReference>
<dbReference type="PROSITE" id="PS50937">
    <property type="entry name" value="HTH_MERR_2"/>
    <property type="match status" value="1"/>
</dbReference>
<dbReference type="AlphaFoldDB" id="A0A2T0TNQ9"/>
<keyword evidence="5" id="KW-1185">Reference proteome</keyword>
<dbReference type="GO" id="GO:0003700">
    <property type="term" value="F:DNA-binding transcription factor activity"/>
    <property type="evidence" value="ECO:0007669"/>
    <property type="project" value="InterPro"/>
</dbReference>
<reference evidence="4 5" key="1">
    <citation type="submission" date="2018-03" db="EMBL/GenBank/DDBJ databases">
        <title>Genomic Encyclopedia of Archaeal and Bacterial Type Strains, Phase II (KMG-II): from individual species to whole genera.</title>
        <authorList>
            <person name="Goeker M."/>
        </authorList>
    </citation>
    <scope>NUCLEOTIDE SEQUENCE [LARGE SCALE GENOMIC DNA]</scope>
    <source>
        <strain evidence="4 5">DSM 28354</strain>
    </source>
</reference>
<dbReference type="PANTHER" id="PTHR30204:SF15">
    <property type="entry name" value="BLL5018 PROTEIN"/>
    <property type="match status" value="1"/>
</dbReference>
<evidence type="ECO:0000259" key="3">
    <source>
        <dbReference type="PROSITE" id="PS50937"/>
    </source>
</evidence>
<dbReference type="InterPro" id="IPR047057">
    <property type="entry name" value="MerR_fam"/>
</dbReference>
<evidence type="ECO:0000256" key="1">
    <source>
        <dbReference type="ARBA" id="ARBA00023125"/>
    </source>
</evidence>
<evidence type="ECO:0000256" key="2">
    <source>
        <dbReference type="SAM" id="MobiDB-lite"/>
    </source>
</evidence>
<name>A0A2T0TNQ9_9BACT</name>
<dbReference type="EMBL" id="PVTE01000001">
    <property type="protein sequence ID" value="PRY47168.1"/>
    <property type="molecule type" value="Genomic_DNA"/>
</dbReference>
<evidence type="ECO:0000313" key="5">
    <source>
        <dbReference type="Proteomes" id="UP000238375"/>
    </source>
</evidence>
<accession>A0A2T0TNQ9</accession>
<dbReference type="OrthoDB" id="9810140at2"/>
<dbReference type="PANTHER" id="PTHR30204">
    <property type="entry name" value="REDOX-CYCLING DRUG-SENSING TRANSCRIPTIONAL ACTIVATOR SOXR"/>
    <property type="match status" value="1"/>
</dbReference>
<comment type="caution">
    <text evidence="4">The sequence shown here is derived from an EMBL/GenBank/DDBJ whole genome shotgun (WGS) entry which is preliminary data.</text>
</comment>
<dbReference type="SUPFAM" id="SSF46955">
    <property type="entry name" value="Putative DNA-binding domain"/>
    <property type="match status" value="1"/>
</dbReference>
<dbReference type="GO" id="GO:0003677">
    <property type="term" value="F:DNA binding"/>
    <property type="evidence" value="ECO:0007669"/>
    <property type="project" value="UniProtKB-KW"/>
</dbReference>
<gene>
    <name evidence="4" type="ORF">CLV58_101234</name>
</gene>
<sequence length="121" mass="14107">MEQPEKMYYGIREVADILSVTPPTLRFYEKEFPSLQPKKNKSGDRVYTPADITLLREILTLTKDKGFTLAGAREELKKRDQQRYENARFLGKLREIKSFLEQMRSSLDPPDPNKPVDDAEE</sequence>
<feature type="domain" description="HTH merR-type" evidence="3">
    <location>
        <begin position="8"/>
        <end position="78"/>
    </location>
</feature>
<protein>
    <submittedName>
        <fullName evidence="4">DNA-binding transcriptional MerR regulator</fullName>
    </submittedName>
</protein>
<dbReference type="Proteomes" id="UP000238375">
    <property type="component" value="Unassembled WGS sequence"/>
</dbReference>
<proteinExistence type="predicted"/>